<dbReference type="SUPFAM" id="SSF53850">
    <property type="entry name" value="Periplasmic binding protein-like II"/>
    <property type="match status" value="1"/>
</dbReference>
<dbReference type="PROSITE" id="PS01040">
    <property type="entry name" value="SBP_BACTERIAL_5"/>
    <property type="match status" value="1"/>
</dbReference>
<comment type="similarity">
    <text evidence="2">Belongs to the bacterial solute-binding protein 5 family.</text>
</comment>
<dbReference type="Gene3D" id="3.10.105.10">
    <property type="entry name" value="Dipeptide-binding Protein, Domain 3"/>
    <property type="match status" value="1"/>
</dbReference>
<dbReference type="Pfam" id="PF00496">
    <property type="entry name" value="SBP_bac_5"/>
    <property type="match status" value="1"/>
</dbReference>
<evidence type="ECO:0000313" key="4">
    <source>
        <dbReference type="EMBL" id="CDZ33773.1"/>
    </source>
</evidence>
<evidence type="ECO:0000256" key="1">
    <source>
        <dbReference type="ARBA" id="ARBA00004418"/>
    </source>
</evidence>
<reference evidence="4 5" key="1">
    <citation type="submission" date="2014-08" db="EMBL/GenBank/DDBJ databases">
        <authorList>
            <person name="Chen Y.-H."/>
        </authorList>
    </citation>
    <scope>NUCLEOTIDE SEQUENCE [LARGE SCALE GENOMIC DNA]</scope>
</reference>
<comment type="subcellular location">
    <subcellularLocation>
        <location evidence="1">Periplasm</location>
    </subcellularLocation>
</comment>
<dbReference type="InterPro" id="IPR023765">
    <property type="entry name" value="SBP_5_CS"/>
</dbReference>
<sequence>MGYQQKLRGLVVSTGLLTTVLWGATLPAWAADYKQAPMLDEQVKAGKLPAVAERLPEHPYVETMIDGVGKYGGTLRTTILANGDQYNLTRTIANELLVRWDPKWQKLMPSLAEEFKASEDATTYTFKLRKGLKWSDGQPFNADDIMFWYEDVFMNPALSPAKNPTFTVAGKPVKVTKIDDLTVEFKFESPYGLFIQQLAYGQGHLPVIYPKHYLKQFHEKYNKDGIPALLKANPAAGDWVALFNSKVSLTFQPPFWQNLALPTLNPWILTVPYADSERVVATRNPYYWKVDTAGNQLPYIDGITWAKLDDPQLMALKMTSGEFDFAFRHINNSTFKSVLFDGQKTGNYKFVDVKDLPANDAVILLNLNSTDPVKRKIFQNKDFRIALSRAINRQEIIDLVYVGQGAPAQVAVQPEHELFNEREAKQYTEFDPKASAAILDKIMPKKDAEGYRLDETGKRFTINFMVADVFGLSYPDVMQMVQKYAKEVGVDIQLRTTDRARLNTMWAANEQDAYIWNCVGGLSEVYTDPRCYMPFQKADVFFAMKWSEWYSNHATGEEPPENIKALMAAYDKVNAAVTDDDRRQKMKDFLNQSADNFLNIGISRPMPKYMMTSKNLKNVVNGIPITGNLWHPAPTLTQWYFDKPTK</sequence>
<dbReference type="EMBL" id="CCRH01000004">
    <property type="protein sequence ID" value="CDZ33773.1"/>
    <property type="molecule type" value="Genomic_DNA"/>
</dbReference>
<evidence type="ECO:0000259" key="3">
    <source>
        <dbReference type="Pfam" id="PF00496"/>
    </source>
</evidence>
<dbReference type="CDD" id="cd08500">
    <property type="entry name" value="PBP2_NikA_DppA_OppA_like_4"/>
    <property type="match status" value="1"/>
</dbReference>
<dbReference type="AlphaFoldDB" id="A0A0T7FFM7"/>
<gene>
    <name evidence="4" type="ORF">NGAL_HAMBI1145_20060</name>
</gene>
<dbReference type="RefSeq" id="WP_046666189.1">
    <property type="nucleotide sequence ID" value="NZ_CCRH01000004.1"/>
</dbReference>
<feature type="domain" description="Solute-binding protein family 5" evidence="3">
    <location>
        <begin position="106"/>
        <end position="524"/>
    </location>
</feature>
<dbReference type="OrthoDB" id="9803988at2"/>
<proteinExistence type="inferred from homology"/>
<evidence type="ECO:0000256" key="2">
    <source>
        <dbReference type="ARBA" id="ARBA00005695"/>
    </source>
</evidence>
<dbReference type="GO" id="GO:1904680">
    <property type="term" value="F:peptide transmembrane transporter activity"/>
    <property type="evidence" value="ECO:0007669"/>
    <property type="project" value="TreeGrafter"/>
</dbReference>
<dbReference type="InterPro" id="IPR000914">
    <property type="entry name" value="SBP_5_dom"/>
</dbReference>
<dbReference type="PANTHER" id="PTHR30290:SF62">
    <property type="entry name" value="OLIGOPEPTIDE ABC TRANSPORTER, PERIPLASMIC OLIGOPEPTIDE-BINDING PROTEIN"/>
    <property type="match status" value="1"/>
</dbReference>
<dbReference type="Gene3D" id="3.40.190.10">
    <property type="entry name" value="Periplasmic binding protein-like II"/>
    <property type="match status" value="1"/>
</dbReference>
<protein>
    <submittedName>
        <fullName evidence="4">Periplasmic alpha-galactoside-binding protein</fullName>
    </submittedName>
</protein>
<organism evidence="4 5">
    <name type="scientific">Neorhizobium galegae bv. officinalis</name>
    <dbReference type="NCBI Taxonomy" id="323656"/>
    <lineage>
        <taxon>Bacteria</taxon>
        <taxon>Pseudomonadati</taxon>
        <taxon>Pseudomonadota</taxon>
        <taxon>Alphaproteobacteria</taxon>
        <taxon>Hyphomicrobiales</taxon>
        <taxon>Rhizobiaceae</taxon>
        <taxon>Rhizobium/Agrobacterium group</taxon>
        <taxon>Neorhizobium</taxon>
    </lineage>
</organism>
<dbReference type="Proteomes" id="UP000046176">
    <property type="component" value="Unassembled WGS sequence"/>
</dbReference>
<dbReference type="PANTHER" id="PTHR30290">
    <property type="entry name" value="PERIPLASMIC BINDING COMPONENT OF ABC TRANSPORTER"/>
    <property type="match status" value="1"/>
</dbReference>
<evidence type="ECO:0000313" key="5">
    <source>
        <dbReference type="Proteomes" id="UP000046176"/>
    </source>
</evidence>
<dbReference type="GO" id="GO:0015833">
    <property type="term" value="P:peptide transport"/>
    <property type="evidence" value="ECO:0007669"/>
    <property type="project" value="TreeGrafter"/>
</dbReference>
<name>A0A0T7FFM7_NEOGA</name>
<dbReference type="InterPro" id="IPR039424">
    <property type="entry name" value="SBP_5"/>
</dbReference>
<accession>A0A0T7FFM7</accession>